<dbReference type="Proteomes" id="UP000004848">
    <property type="component" value="Unassembled WGS sequence"/>
</dbReference>
<feature type="region of interest" description="Disordered" evidence="1">
    <location>
        <begin position="58"/>
        <end position="87"/>
    </location>
</feature>
<reference evidence="2 3" key="1">
    <citation type="submission" date="2006-05" db="EMBL/GenBank/DDBJ databases">
        <authorList>
            <person name="King G."/>
            <person name="Ferriera S."/>
            <person name="Johnson J."/>
            <person name="Kravitz S."/>
            <person name="Beeson K."/>
            <person name="Sutton G."/>
            <person name="Rogers Y.-H."/>
            <person name="Friedman R."/>
            <person name="Frazier M."/>
            <person name="Venter J.C."/>
        </authorList>
    </citation>
    <scope>NUCLEOTIDE SEQUENCE [LARGE SCALE GENOMIC DNA]</scope>
    <source>
        <strain evidence="3">ATCC 25650 / DSM 13394 / JCM 20685 / NBRC 16684 / NCIMB 2208 / IAM 12614 / B1</strain>
    </source>
</reference>
<dbReference type="EMBL" id="AAUW01000034">
    <property type="protein sequence ID" value="EAV40297.1"/>
    <property type="molecule type" value="Genomic_DNA"/>
</dbReference>
<dbReference type="AlphaFoldDB" id="A0P3V3"/>
<dbReference type="GeneID" id="68850015"/>
<evidence type="ECO:0000313" key="2">
    <source>
        <dbReference type="EMBL" id="EAV40297.1"/>
    </source>
</evidence>
<accession>A0P3V3</accession>
<dbReference type="RefSeq" id="WP_006940327.1">
    <property type="nucleotide sequence ID" value="NZ_AAUW01000034.1"/>
</dbReference>
<evidence type="ECO:0000256" key="1">
    <source>
        <dbReference type="SAM" id="MobiDB-lite"/>
    </source>
</evidence>
<comment type="caution">
    <text evidence="2">The sequence shown here is derived from an EMBL/GenBank/DDBJ whole genome shotgun (WGS) entry which is preliminary data.</text>
</comment>
<sequence>MLKLNGVPLNLIKDFRGREGTSETGIRFANPADLPLLTDLQSNYPIVTGHLAWCRSGCSASSRPTNQRPGSKTPTKSTAGAGNELMQ</sequence>
<protein>
    <submittedName>
        <fullName evidence="2">Uncharacterized protein</fullName>
    </submittedName>
</protein>
<evidence type="ECO:0000313" key="3">
    <source>
        <dbReference type="Proteomes" id="UP000004848"/>
    </source>
</evidence>
<proteinExistence type="predicted"/>
<name>A0P3V3_ROSAI</name>
<dbReference type="OrthoDB" id="7222937at2"/>
<organism evidence="2 3">
    <name type="scientific">Roseibium aggregatum (strain ATCC 25650 / DSM 13394 / JCM 20685 / NBRC 16684 / NCIMB 2208 / IAM 12614 / B1)</name>
    <name type="common">Stappia aggregata</name>
    <dbReference type="NCBI Taxonomy" id="384765"/>
    <lineage>
        <taxon>Bacteria</taxon>
        <taxon>Pseudomonadati</taxon>
        <taxon>Pseudomonadota</taxon>
        <taxon>Alphaproteobacteria</taxon>
        <taxon>Hyphomicrobiales</taxon>
        <taxon>Stappiaceae</taxon>
        <taxon>Roseibium</taxon>
    </lineage>
</organism>
<gene>
    <name evidence="2" type="ORF">SIAM614_28736</name>
</gene>